<comment type="caution">
    <text evidence="3">The sequence shown here is derived from an EMBL/GenBank/DDBJ whole genome shotgun (WGS) entry which is preliminary data.</text>
</comment>
<dbReference type="Proteomes" id="UP000019473">
    <property type="component" value="Unassembled WGS sequence"/>
</dbReference>
<dbReference type="OrthoDB" id="4892437at2759"/>
<dbReference type="GeneID" id="19177114"/>
<feature type="region of interest" description="Disordered" evidence="1">
    <location>
        <begin position="377"/>
        <end position="420"/>
    </location>
</feature>
<evidence type="ECO:0000256" key="1">
    <source>
        <dbReference type="SAM" id="MobiDB-lite"/>
    </source>
</evidence>
<reference evidence="3 4" key="1">
    <citation type="submission" date="2013-03" db="EMBL/GenBank/DDBJ databases">
        <title>The Genome Sequence of Cladophialophora yegresii CBS 114405.</title>
        <authorList>
            <consortium name="The Broad Institute Genomics Platform"/>
            <person name="Cuomo C."/>
            <person name="de Hoog S."/>
            <person name="Gorbushina A."/>
            <person name="Walker B."/>
            <person name="Young S.K."/>
            <person name="Zeng Q."/>
            <person name="Gargeya S."/>
            <person name="Fitzgerald M."/>
            <person name="Haas B."/>
            <person name="Abouelleil A."/>
            <person name="Allen A.W."/>
            <person name="Alvarado L."/>
            <person name="Arachchi H.M."/>
            <person name="Berlin A.M."/>
            <person name="Chapman S.B."/>
            <person name="Gainer-Dewar J."/>
            <person name="Goldberg J."/>
            <person name="Griggs A."/>
            <person name="Gujja S."/>
            <person name="Hansen M."/>
            <person name="Howarth C."/>
            <person name="Imamovic A."/>
            <person name="Ireland A."/>
            <person name="Larimer J."/>
            <person name="McCowan C."/>
            <person name="Murphy C."/>
            <person name="Pearson M."/>
            <person name="Poon T.W."/>
            <person name="Priest M."/>
            <person name="Roberts A."/>
            <person name="Saif S."/>
            <person name="Shea T."/>
            <person name="Sisk P."/>
            <person name="Sykes S."/>
            <person name="Wortman J."/>
            <person name="Nusbaum C."/>
            <person name="Birren B."/>
        </authorList>
    </citation>
    <scope>NUCLEOTIDE SEQUENCE [LARGE SCALE GENOMIC DNA]</scope>
    <source>
        <strain evidence="3 4">CBS 114405</strain>
    </source>
</reference>
<feature type="transmembrane region" description="Helical" evidence="2">
    <location>
        <begin position="6"/>
        <end position="27"/>
    </location>
</feature>
<protein>
    <submittedName>
        <fullName evidence="3">Uncharacterized protein</fullName>
    </submittedName>
</protein>
<dbReference type="VEuPathDB" id="FungiDB:A1O7_02508"/>
<keyword evidence="2" id="KW-1133">Transmembrane helix</keyword>
<evidence type="ECO:0000256" key="2">
    <source>
        <dbReference type="SAM" id="Phobius"/>
    </source>
</evidence>
<evidence type="ECO:0000313" key="4">
    <source>
        <dbReference type="Proteomes" id="UP000019473"/>
    </source>
</evidence>
<feature type="transmembrane region" description="Helical" evidence="2">
    <location>
        <begin position="262"/>
        <end position="288"/>
    </location>
</feature>
<dbReference type="HOGENOM" id="CLU_037219_0_0_1"/>
<sequence>MPRFTPLRVLLLIPVFYALLVLLWAALPSPEVPWGTDIVGKAAEHLWRGGTITRVYDVDDFFPYADSSPYVHKARRSQRMSFALDFAYNASSRGLTIGGPRDAQVWNVSMLVEVASYEDDNVYLTESFGVDVKTGDRDGVNLPWFTPADATLLFWDIHEEVVDVPLRLRAHGDRNIQVLPDSEVWEHEEYASRQQSIVPLLTLVLDPTDTERELRHAIWPSGDVAPNSSPTSTFKARRAVLRILLPSWFLVADVLLPRVGRLILVLATTVSFAFWMSLAYAAVVLACWKASGMADFWPWARTFWMTRCVVGYLGAKISPPKDPAEGKLAVDKGEGGEVATTGPTPLTSPWAFFTSSSPLDDLFVTFEATKPLVRPIGRSGLRRRRTGDLEGQVESAASSSAASKEVDGENVTGESSAAPE</sequence>
<dbReference type="eggNOG" id="ENOG502SFF5">
    <property type="taxonomic scope" value="Eukaryota"/>
</dbReference>
<evidence type="ECO:0000313" key="3">
    <source>
        <dbReference type="EMBL" id="EXJ62075.1"/>
    </source>
</evidence>
<gene>
    <name evidence="3" type="ORF">A1O7_02508</name>
</gene>
<dbReference type="EMBL" id="AMGW01000002">
    <property type="protein sequence ID" value="EXJ62075.1"/>
    <property type="molecule type" value="Genomic_DNA"/>
</dbReference>
<keyword evidence="2" id="KW-0472">Membrane</keyword>
<keyword evidence="2" id="KW-0812">Transmembrane</keyword>
<name>W9WAQ9_9EURO</name>
<dbReference type="AlphaFoldDB" id="W9WAQ9"/>
<organism evidence="3 4">
    <name type="scientific">Cladophialophora yegresii CBS 114405</name>
    <dbReference type="NCBI Taxonomy" id="1182544"/>
    <lineage>
        <taxon>Eukaryota</taxon>
        <taxon>Fungi</taxon>
        <taxon>Dikarya</taxon>
        <taxon>Ascomycota</taxon>
        <taxon>Pezizomycotina</taxon>
        <taxon>Eurotiomycetes</taxon>
        <taxon>Chaetothyriomycetidae</taxon>
        <taxon>Chaetothyriales</taxon>
        <taxon>Herpotrichiellaceae</taxon>
        <taxon>Cladophialophora</taxon>
    </lineage>
</organism>
<proteinExistence type="predicted"/>
<dbReference type="RefSeq" id="XP_007754729.1">
    <property type="nucleotide sequence ID" value="XM_007756539.1"/>
</dbReference>
<keyword evidence="4" id="KW-1185">Reference proteome</keyword>
<accession>W9WAQ9</accession>